<reference evidence="4" key="1">
    <citation type="submission" date="2016-11" db="EMBL/GenBank/DDBJ databases">
        <authorList>
            <person name="Jaros S."/>
            <person name="Januszkiewicz K."/>
            <person name="Wedrychowicz H."/>
        </authorList>
    </citation>
    <scope>NUCLEOTIDE SEQUENCE [LARGE SCALE GENOMIC DNA]</scope>
    <source>
        <strain evidence="4">DSM 4029</strain>
    </source>
</reference>
<evidence type="ECO:0000313" key="4">
    <source>
        <dbReference type="Proteomes" id="UP000184089"/>
    </source>
</evidence>
<gene>
    <name evidence="3" type="ORF">SAMN05444424_2031</name>
</gene>
<feature type="domain" description="DUF3644" evidence="2">
    <location>
        <begin position="13"/>
        <end position="195"/>
    </location>
</feature>
<name>A0AAQ1RWC8_9FIRM</name>
<organism evidence="3 4">
    <name type="scientific">Bittarella massiliensis</name>
    <name type="common">ex Durand et al. 2017</name>
    <dbReference type="NCBI Taxonomy" id="1720313"/>
    <lineage>
        <taxon>Bacteria</taxon>
        <taxon>Bacillati</taxon>
        <taxon>Bacillota</taxon>
        <taxon>Clostridia</taxon>
        <taxon>Eubacteriales</taxon>
        <taxon>Oscillospiraceae</taxon>
        <taxon>Bittarella (ex Durand et al. 2017)</taxon>
    </lineage>
</organism>
<protein>
    <recommendedName>
        <fullName evidence="2">DUF3644 domain-containing protein</fullName>
    </recommendedName>
</protein>
<sequence length="325" mass="38242">MPRKRRVKSVKTELIKKAREAMLAAVQIYNNPQVTFKAESFITLAVIGWTYLLHAFFRSKGIDYRYYRYTGKKKVYDKTKYGAYKHWELERCLNEKDCPLDSDTITNLRFLIGVRHEIEHQMTDKVDEFLSAKLQACALNFDYYICKLFGDKYNLSKELSLAIQFSPLTPEQRDILHDNSHITSNVKNFVVDFENVLSEEALASSRYAYRVLFVPINAKRKGQADQVVEFIKSDSPLAEGIEKTYAVLKETEKRKYLPSEIVSLMKEKGYDKFSINKHTELWKSRNAKDPKYSFGVLISKTWYWYETWLKEVQQHCEEHADKLRS</sequence>
<dbReference type="EMBL" id="FQVY01000003">
    <property type="protein sequence ID" value="SHG30056.1"/>
    <property type="molecule type" value="Genomic_DNA"/>
</dbReference>
<evidence type="ECO:0000259" key="2">
    <source>
        <dbReference type="Pfam" id="PF12358"/>
    </source>
</evidence>
<dbReference type="InterPro" id="IPR022104">
    <property type="entry name" value="DUF3644"/>
</dbReference>
<dbReference type="Pfam" id="PF12358">
    <property type="entry name" value="DUF3644"/>
    <property type="match status" value="1"/>
</dbReference>
<dbReference type="Proteomes" id="UP000184089">
    <property type="component" value="Unassembled WGS sequence"/>
</dbReference>
<feature type="transmembrane region" description="Helical" evidence="1">
    <location>
        <begin position="40"/>
        <end position="57"/>
    </location>
</feature>
<evidence type="ECO:0000313" key="3">
    <source>
        <dbReference type="EMBL" id="SHG30056.1"/>
    </source>
</evidence>
<dbReference type="RefSeq" id="WP_021660627.1">
    <property type="nucleotide sequence ID" value="NZ_FQVY01000003.1"/>
</dbReference>
<comment type="caution">
    <text evidence="3">The sequence shown here is derived from an EMBL/GenBank/DDBJ whole genome shotgun (WGS) entry which is preliminary data.</text>
</comment>
<keyword evidence="1" id="KW-1133">Transmembrane helix</keyword>
<proteinExistence type="predicted"/>
<evidence type="ECO:0000256" key="1">
    <source>
        <dbReference type="SAM" id="Phobius"/>
    </source>
</evidence>
<keyword evidence="1" id="KW-0472">Membrane</keyword>
<keyword evidence="1" id="KW-0812">Transmembrane</keyword>
<accession>A0AAQ1RWC8</accession>
<dbReference type="AlphaFoldDB" id="A0AAQ1RWC8"/>